<evidence type="ECO:0000256" key="5">
    <source>
        <dbReference type="SAM" id="Phobius"/>
    </source>
</evidence>
<feature type="domain" description="Sugar phosphate transporter" evidence="6">
    <location>
        <begin position="12"/>
        <end position="217"/>
    </location>
</feature>
<dbReference type="Proteomes" id="UP000005220">
    <property type="component" value="Chromosome 6"/>
</dbReference>
<dbReference type="PANTHER" id="PTHR11132">
    <property type="entry name" value="SOLUTE CARRIER FAMILY 35"/>
    <property type="match status" value="1"/>
</dbReference>
<sequence>MEFLDRLKPHVHIIILCICWYTISSLGSQVTKKILTVCPLPLFLGEFQFIYTALLAAISCYAASRSNSIYEIFPVGTFPDKAAKVIITKPSRHIFETVLPLGLFQFVGKYFGHTATSLVPVSTVASTKTLSPVFILLFQKLLRIKTLRFTGVLSFSLISLILGVWIIVREDSKFHRTSVSDGDGYSTYGVFCAIVSMFIFVFQNIYGKKVFTFKSSTLKLDNLHREESPLPLYSGKKVESKFRPVLPAQKYDKLTLMIYISTVGFMLSLGWFLTLEFPVLVRYVIYEEKIDKIEYIPWKLFLLNGTLHFVQAMVTFHLLGELSTLTYSIANLMKRIAIISVSWIIASRSINYLQVFGLLINALGLFLYERCSNEQKLQKLRPE</sequence>
<reference evidence="7 8" key="1">
    <citation type="journal article" date="2011" name="Proc. Natl. Acad. Sci. U.S.A.">
        <title>Evolutionary erosion of yeast sex chromosomes by mating-type switching accidents.</title>
        <authorList>
            <person name="Gordon J.L."/>
            <person name="Armisen D."/>
            <person name="Proux-Wera E."/>
            <person name="Oheigeartaigh S.S."/>
            <person name="Byrne K.P."/>
            <person name="Wolfe K.H."/>
        </authorList>
    </citation>
    <scope>NUCLEOTIDE SEQUENCE [LARGE SCALE GENOMIC DNA]</scope>
    <source>
        <strain evidence="8">ATCC 22294 / BCRC 22015 / CBS 2517 / CECT 1963 / NBRC 1671 / NRRL Y-8276</strain>
    </source>
</reference>
<keyword evidence="3 5" id="KW-1133">Transmembrane helix</keyword>
<evidence type="ECO:0000259" key="6">
    <source>
        <dbReference type="Pfam" id="PF03151"/>
    </source>
</evidence>
<dbReference type="InterPro" id="IPR050186">
    <property type="entry name" value="TPT_transporter"/>
</dbReference>
<feature type="transmembrane region" description="Helical" evidence="5">
    <location>
        <begin position="352"/>
        <end position="371"/>
    </location>
</feature>
<protein>
    <recommendedName>
        <fullName evidence="6">Sugar phosphate transporter domain-containing protein</fullName>
    </recommendedName>
</protein>
<feature type="transmembrane region" description="Helical" evidence="5">
    <location>
        <begin position="256"/>
        <end position="275"/>
    </location>
</feature>
<name>H2AWK6_KAZAF</name>
<feature type="transmembrane region" description="Helical" evidence="5">
    <location>
        <begin position="188"/>
        <end position="206"/>
    </location>
</feature>
<feature type="transmembrane region" description="Helical" evidence="5">
    <location>
        <begin position="12"/>
        <end position="30"/>
    </location>
</feature>
<keyword evidence="2 5" id="KW-0812">Transmembrane</keyword>
<dbReference type="KEGG" id="kaf:KAFR_0F01590"/>
<feature type="domain" description="Sugar phosphate transporter" evidence="6">
    <location>
        <begin position="250"/>
        <end position="368"/>
    </location>
</feature>
<comment type="subcellular location">
    <subcellularLocation>
        <location evidence="1">Membrane</location>
        <topology evidence="1">Multi-pass membrane protein</topology>
    </subcellularLocation>
</comment>
<accession>H2AWK6</accession>
<evidence type="ECO:0000256" key="3">
    <source>
        <dbReference type="ARBA" id="ARBA00022989"/>
    </source>
</evidence>
<proteinExistence type="predicted"/>
<dbReference type="EMBL" id="HE650826">
    <property type="protein sequence ID" value="CCF58756.1"/>
    <property type="molecule type" value="Genomic_DNA"/>
</dbReference>
<feature type="transmembrane region" description="Helical" evidence="5">
    <location>
        <begin position="118"/>
        <end position="137"/>
    </location>
</feature>
<dbReference type="GeneID" id="13884224"/>
<evidence type="ECO:0000256" key="2">
    <source>
        <dbReference type="ARBA" id="ARBA00022692"/>
    </source>
</evidence>
<keyword evidence="8" id="KW-1185">Reference proteome</keyword>
<feature type="transmembrane region" description="Helical" evidence="5">
    <location>
        <begin position="149"/>
        <end position="168"/>
    </location>
</feature>
<dbReference type="AlphaFoldDB" id="H2AWK6"/>
<evidence type="ECO:0000256" key="1">
    <source>
        <dbReference type="ARBA" id="ARBA00004141"/>
    </source>
</evidence>
<feature type="transmembrane region" description="Helical" evidence="5">
    <location>
        <begin position="295"/>
        <end position="318"/>
    </location>
</feature>
<dbReference type="eggNOG" id="KOG1441">
    <property type="taxonomic scope" value="Eukaryota"/>
</dbReference>
<evidence type="ECO:0000313" key="8">
    <source>
        <dbReference type="Proteomes" id="UP000005220"/>
    </source>
</evidence>
<feature type="transmembrane region" description="Helical" evidence="5">
    <location>
        <begin position="42"/>
        <end position="63"/>
    </location>
</feature>
<dbReference type="Pfam" id="PF03151">
    <property type="entry name" value="TPT"/>
    <property type="match status" value="2"/>
</dbReference>
<evidence type="ECO:0000256" key="4">
    <source>
        <dbReference type="ARBA" id="ARBA00023136"/>
    </source>
</evidence>
<dbReference type="OrthoDB" id="1588579at2759"/>
<dbReference type="InterPro" id="IPR004853">
    <property type="entry name" value="Sugar_P_trans_dom"/>
</dbReference>
<gene>
    <name evidence="7" type="primary">KAFR0F01590</name>
    <name evidence="7" type="ORF">KAFR_0F01590</name>
</gene>
<dbReference type="GO" id="GO:0016020">
    <property type="term" value="C:membrane"/>
    <property type="evidence" value="ECO:0007669"/>
    <property type="project" value="UniProtKB-SubCell"/>
</dbReference>
<evidence type="ECO:0000313" key="7">
    <source>
        <dbReference type="EMBL" id="CCF58756.1"/>
    </source>
</evidence>
<dbReference type="FunCoup" id="H2AWK6">
    <property type="interactions" value="304"/>
</dbReference>
<organism evidence="7 8">
    <name type="scientific">Kazachstania africana (strain ATCC 22294 / BCRC 22015 / CBS 2517 / CECT 1963 / NBRC 1671 / NRRL Y-8276)</name>
    <name type="common">Yeast</name>
    <name type="synonym">Kluyveromyces africanus</name>
    <dbReference type="NCBI Taxonomy" id="1071382"/>
    <lineage>
        <taxon>Eukaryota</taxon>
        <taxon>Fungi</taxon>
        <taxon>Dikarya</taxon>
        <taxon>Ascomycota</taxon>
        <taxon>Saccharomycotina</taxon>
        <taxon>Saccharomycetes</taxon>
        <taxon>Saccharomycetales</taxon>
        <taxon>Saccharomycetaceae</taxon>
        <taxon>Kazachstania</taxon>
    </lineage>
</organism>
<dbReference type="RefSeq" id="XP_003957891.1">
    <property type="nucleotide sequence ID" value="XM_003957842.1"/>
</dbReference>
<keyword evidence="4 5" id="KW-0472">Membrane</keyword>
<dbReference type="HOGENOM" id="CLU_019048_4_1_1"/>
<dbReference type="InParanoid" id="H2AWK6"/>